<dbReference type="PANTHER" id="PTHR43883">
    <property type="entry name" value="SLR0207 PROTEIN"/>
    <property type="match status" value="1"/>
</dbReference>
<dbReference type="Gene3D" id="3.40.50.300">
    <property type="entry name" value="P-loop containing nucleotide triphosphate hydrolases"/>
    <property type="match status" value="1"/>
</dbReference>
<evidence type="ECO:0000256" key="1">
    <source>
        <dbReference type="SAM" id="MobiDB-lite"/>
    </source>
</evidence>
<proteinExistence type="predicted"/>
<evidence type="ECO:0000313" key="2">
    <source>
        <dbReference type="EMBL" id="CAA0108165.1"/>
    </source>
</evidence>
<feature type="compositionally biased region" description="Low complexity" evidence="1">
    <location>
        <begin position="608"/>
        <end position="618"/>
    </location>
</feature>
<evidence type="ECO:0000313" key="3">
    <source>
        <dbReference type="Proteomes" id="UP000433050"/>
    </source>
</evidence>
<dbReference type="SUPFAM" id="SSF56112">
    <property type="entry name" value="Protein kinase-like (PK-like)"/>
    <property type="match status" value="1"/>
</dbReference>
<dbReference type="EMBL" id="CACSAS010000001">
    <property type="protein sequence ID" value="CAA0108165.1"/>
    <property type="molecule type" value="Genomic_DNA"/>
</dbReference>
<sequence length="618" mass="65985">MKGGMEDGTEDGMEGPGFCALLYGETAPHPTAIARGTGHIPGSRLRSLPYGRRAERCGRVRAMSARPPDHVATDHVAAGHVVADQEPVFRLLADPATYGLREGIRRIDTHGAAVFLAGADVYKVKRAVRFSFMDFSTLEKRRRACAREVELNGATAPGLYLGIVPIVRRSGALHLTDADRADADPADGEVVEWAVHMRRFDEEETLDRVAGREGLSAPLLAALALAVEEAHRRAPRAEGASGEALRAVARGIVEGLSEAPDILPPARVAALDAAFAEAFDRLGPLLARRAAGGEVRRCHGDLHLRNIVRIDGRPVLFDALEFDEALATTDRLYDLAFLLMDIGVRGLAFEANYLMNRYLVACGDEAPLDGLAALPLFIALRAAIRAQVMAAALAHRSGPARAAAAREAQDYLAFAEEALRPRPVRLVAIGGLSGSGKSTLAARLAPHVGPVPGAVHLRSDVERKRLHGTPELERLPSDAYSMEATDRVYATLRARAEAILAAGHGVVVDAVHQRPDEREAIAEVAYECGVDFLGLWLEAPVPALAQRVDARRGDASDATADVVHWQAGRDVGPLDWVRLDTSGAREEALARAAALLEGDFPEGGLPGGNLPEGNLPEG</sequence>
<keyword evidence="3" id="KW-1185">Reference proteome</keyword>
<gene>
    <name evidence="2" type="ORF">STARVERO_03577</name>
</gene>
<dbReference type="PANTHER" id="PTHR43883:SF1">
    <property type="entry name" value="GLUCONOKINASE"/>
    <property type="match status" value="1"/>
</dbReference>
<accession>A0A5S9PV64</accession>
<dbReference type="Proteomes" id="UP000433050">
    <property type="component" value="Unassembled WGS sequence"/>
</dbReference>
<reference evidence="2 3" key="1">
    <citation type="submission" date="2019-12" db="EMBL/GenBank/DDBJ databases">
        <authorList>
            <person name="Reyes-Prieto M."/>
        </authorList>
    </citation>
    <scope>NUCLEOTIDE SEQUENCE [LARGE SCALE GENOMIC DNA]</scope>
    <source>
        <strain evidence="2">HF14-78462</strain>
    </source>
</reference>
<dbReference type="InterPro" id="IPR011009">
    <property type="entry name" value="Kinase-like_dom_sf"/>
</dbReference>
<dbReference type="Gene3D" id="3.90.1200.10">
    <property type="match status" value="1"/>
</dbReference>
<name>A0A5S9PV64_9HYPH</name>
<dbReference type="SUPFAM" id="SSF52540">
    <property type="entry name" value="P-loop containing nucleoside triphosphate hydrolases"/>
    <property type="match status" value="1"/>
</dbReference>
<dbReference type="InterPro" id="IPR027417">
    <property type="entry name" value="P-loop_NTPase"/>
</dbReference>
<feature type="region of interest" description="Disordered" evidence="1">
    <location>
        <begin position="599"/>
        <end position="618"/>
    </location>
</feature>
<protein>
    <submittedName>
        <fullName evidence="2">Uncharacterized protein</fullName>
    </submittedName>
</protein>
<dbReference type="Pfam" id="PF13671">
    <property type="entry name" value="AAA_33"/>
    <property type="match status" value="1"/>
</dbReference>
<organism evidence="2 3">
    <name type="scientific">Starkeya nomas</name>
    <dbReference type="NCBI Taxonomy" id="2666134"/>
    <lineage>
        <taxon>Bacteria</taxon>
        <taxon>Pseudomonadati</taxon>
        <taxon>Pseudomonadota</taxon>
        <taxon>Alphaproteobacteria</taxon>
        <taxon>Hyphomicrobiales</taxon>
        <taxon>Xanthobacteraceae</taxon>
        <taxon>Starkeya</taxon>
    </lineage>
</organism>
<dbReference type="InterPro" id="IPR052732">
    <property type="entry name" value="Cell-binding_unc_protein"/>
</dbReference>
<dbReference type="AlphaFoldDB" id="A0A5S9PV64"/>